<reference evidence="2" key="2">
    <citation type="journal article" date="2021" name="Genome Biol. Evol.">
        <title>Developing a high-quality reference genome for a parasitic bivalve with doubly uniparental inheritance (Bivalvia: Unionida).</title>
        <authorList>
            <person name="Smith C.H."/>
        </authorList>
    </citation>
    <scope>NUCLEOTIDE SEQUENCE</scope>
    <source>
        <strain evidence="2">CHS0354</strain>
        <tissue evidence="2">Mantle</tissue>
    </source>
</reference>
<feature type="compositionally biased region" description="Polar residues" evidence="1">
    <location>
        <begin position="191"/>
        <end position="208"/>
    </location>
</feature>
<organism evidence="2 3">
    <name type="scientific">Potamilus streckersoni</name>
    <dbReference type="NCBI Taxonomy" id="2493646"/>
    <lineage>
        <taxon>Eukaryota</taxon>
        <taxon>Metazoa</taxon>
        <taxon>Spiralia</taxon>
        <taxon>Lophotrochozoa</taxon>
        <taxon>Mollusca</taxon>
        <taxon>Bivalvia</taxon>
        <taxon>Autobranchia</taxon>
        <taxon>Heteroconchia</taxon>
        <taxon>Palaeoheterodonta</taxon>
        <taxon>Unionida</taxon>
        <taxon>Unionoidea</taxon>
        <taxon>Unionidae</taxon>
        <taxon>Ambleminae</taxon>
        <taxon>Lampsilini</taxon>
        <taxon>Potamilus</taxon>
    </lineage>
</organism>
<feature type="region of interest" description="Disordered" evidence="1">
    <location>
        <begin position="191"/>
        <end position="225"/>
    </location>
</feature>
<protein>
    <submittedName>
        <fullName evidence="2">Uncharacterized protein</fullName>
    </submittedName>
</protein>
<dbReference type="EMBL" id="JAEAOA010000192">
    <property type="protein sequence ID" value="KAK3578611.1"/>
    <property type="molecule type" value="Genomic_DNA"/>
</dbReference>
<accession>A0AAE0VI90</accession>
<evidence type="ECO:0000256" key="1">
    <source>
        <dbReference type="SAM" id="MobiDB-lite"/>
    </source>
</evidence>
<keyword evidence="3" id="KW-1185">Reference proteome</keyword>
<gene>
    <name evidence="2" type="ORF">CHS0354_002183</name>
</gene>
<comment type="caution">
    <text evidence="2">The sequence shown here is derived from an EMBL/GenBank/DDBJ whole genome shotgun (WGS) entry which is preliminary data.</text>
</comment>
<reference evidence="2" key="3">
    <citation type="submission" date="2023-05" db="EMBL/GenBank/DDBJ databases">
        <authorList>
            <person name="Smith C.H."/>
        </authorList>
    </citation>
    <scope>NUCLEOTIDE SEQUENCE</scope>
    <source>
        <strain evidence="2">CHS0354</strain>
        <tissue evidence="2">Mantle</tissue>
    </source>
</reference>
<reference evidence="2" key="1">
    <citation type="journal article" date="2021" name="Genome Biol. Evol.">
        <title>A High-Quality Reference Genome for a Parasitic Bivalve with Doubly Uniparental Inheritance (Bivalvia: Unionida).</title>
        <authorList>
            <person name="Smith C.H."/>
        </authorList>
    </citation>
    <scope>NUCLEOTIDE SEQUENCE</scope>
    <source>
        <strain evidence="2">CHS0354</strain>
    </source>
</reference>
<proteinExistence type="predicted"/>
<sequence length="231" mass="26404">MSSYDTYPDMYEGWGGGRRTIGVKQMRPSQLRFTHDSISSRFKDGHTMEETFMQLLNGEISLKEVRSLVAMEYQGYWFVVRGNRRLYIMKKLEDIGNISTISVLLQTFDQQVFVKQFSTKNMGLSLKVRGDPFLEQKLNRIVSEWRNNRSGGNSGWYNYSGSGRLRGESNIIISDSTGYNYLGRQSYIPNQQVQSTTNSPSRTVSQPRVISPEPTKDTSSSKEDGSWCVIL</sequence>
<dbReference type="AlphaFoldDB" id="A0AAE0VI90"/>
<dbReference type="Proteomes" id="UP001195483">
    <property type="component" value="Unassembled WGS sequence"/>
</dbReference>
<feature type="compositionally biased region" description="Basic and acidic residues" evidence="1">
    <location>
        <begin position="214"/>
        <end position="225"/>
    </location>
</feature>
<name>A0AAE0VI90_9BIVA</name>
<evidence type="ECO:0000313" key="3">
    <source>
        <dbReference type="Proteomes" id="UP001195483"/>
    </source>
</evidence>
<evidence type="ECO:0000313" key="2">
    <source>
        <dbReference type="EMBL" id="KAK3578611.1"/>
    </source>
</evidence>